<dbReference type="InterPro" id="IPR016181">
    <property type="entry name" value="Acyl_CoA_acyltransferase"/>
</dbReference>
<dbReference type="Gene3D" id="3.40.630.30">
    <property type="match status" value="1"/>
</dbReference>
<evidence type="ECO:0000313" key="3">
    <source>
        <dbReference type="Proteomes" id="UP000005096"/>
    </source>
</evidence>
<dbReference type="PIRSF" id="PIRSF018688">
    <property type="entry name" value="UCP018688"/>
    <property type="match status" value="1"/>
</dbReference>
<dbReference type="PANTHER" id="PTHR41373:SF1">
    <property type="entry name" value="PHOSPHATIDYLGLYCEROL LYSYLTRANSFERASE C-TERMINAL DOMAIN-CONTAINING PROTEIN"/>
    <property type="match status" value="1"/>
</dbReference>
<evidence type="ECO:0000259" key="1">
    <source>
        <dbReference type="Pfam" id="PF09924"/>
    </source>
</evidence>
<dbReference type="EMBL" id="CM001022">
    <property type="protein sequence ID" value="EFQ24748.1"/>
    <property type="molecule type" value="Genomic_DNA"/>
</dbReference>
<feature type="domain" description="Phosphatidylglycerol lysyltransferase C-terminal" evidence="1">
    <location>
        <begin position="25"/>
        <end position="290"/>
    </location>
</feature>
<dbReference type="InterPro" id="IPR016732">
    <property type="entry name" value="UCP018688"/>
</dbReference>
<dbReference type="Proteomes" id="UP000005096">
    <property type="component" value="Chromosome"/>
</dbReference>
<proteinExistence type="predicted"/>
<reference evidence="2 3" key="1">
    <citation type="journal article" date="2010" name="Stand. Genomic Sci.">
        <title>Non-contiguous finished genome sequence of Aminomonas paucivorans type strain (GLU-3).</title>
        <authorList>
            <person name="Pitluck S."/>
            <person name="Yasawong M."/>
            <person name="Held B."/>
            <person name="Lapidus A."/>
            <person name="Nolan M."/>
            <person name="Copeland A."/>
            <person name="Lucas S."/>
            <person name="Del Rio T.G."/>
            <person name="Tice H."/>
            <person name="Cheng J.F."/>
            <person name="Chertkov O."/>
            <person name="Goodwin L."/>
            <person name="Tapia R."/>
            <person name="Han C."/>
            <person name="Liolios K."/>
            <person name="Ivanova N."/>
            <person name="Mavromatis K."/>
            <person name="Ovchinnikova G."/>
            <person name="Pati A."/>
            <person name="Chen A."/>
            <person name="Palaniappan K."/>
            <person name="Land M."/>
            <person name="Hauser L."/>
            <person name="Chang Y.J."/>
            <person name="Jeffries C.D."/>
            <person name="Pukall R."/>
            <person name="Spring S."/>
            <person name="Rohde M."/>
            <person name="Sikorski J."/>
            <person name="Goker M."/>
            <person name="Woyke T."/>
            <person name="Bristow J."/>
            <person name="Eisen J.A."/>
            <person name="Markowitz V."/>
            <person name="Hugenholtz P."/>
            <person name="Kyrpides N.C."/>
            <person name="Klenk H.P."/>
        </authorList>
    </citation>
    <scope>NUCLEOTIDE SEQUENCE [LARGE SCALE GENOMIC DNA]</scope>
    <source>
        <strain evidence="2 3">DSM 12260</strain>
    </source>
</reference>
<dbReference type="RefSeq" id="WP_006301996.1">
    <property type="nucleotide sequence ID" value="NZ_CM001022.1"/>
</dbReference>
<protein>
    <submittedName>
        <fullName evidence="2">Uncharacterized conserved protein UCP018688</fullName>
    </submittedName>
</protein>
<evidence type="ECO:0000313" key="2">
    <source>
        <dbReference type="EMBL" id="EFQ24748.1"/>
    </source>
</evidence>
<name>E3D075_9BACT</name>
<dbReference type="SUPFAM" id="SSF55729">
    <property type="entry name" value="Acyl-CoA N-acyltransferases (Nat)"/>
    <property type="match status" value="2"/>
</dbReference>
<dbReference type="InterPro" id="IPR024320">
    <property type="entry name" value="LPG_synthase_C"/>
</dbReference>
<dbReference type="PANTHER" id="PTHR41373">
    <property type="entry name" value="DUF2156 DOMAIN-CONTAINING PROTEIN"/>
    <property type="match status" value="1"/>
</dbReference>
<dbReference type="AlphaFoldDB" id="E3D075"/>
<dbReference type="STRING" id="584708.Apau_2341"/>
<sequence length="308" mass="36340">MALDYEPLRRDLQGIYRSLWGRCLERSSDHSFAVLWAWDEALGYETALFRDLIWIRQLRPEPVCLAPVGEWRRDDWDRLLAEAVGERGTFLAVPESLGRLWADQLGNRVRLREDRDSFEYLHRVQDLADLKGNRYMRKRNRINRFLRTHRYRYLPLTDDLVPRVMELQVRWCGKRDCQDDFLLWGEHRGILRVLGDLDWLEGLFGGCLEVEGSLVAYTLGEDLGDRNLMIHFEKGCPGVPDSYQVIHRDFLAQHRDRFDVVNREEDMGDPGLREAKMSYLPFGFLRKYRVEWDVRGFPDEDEGSDGEG</sequence>
<dbReference type="Pfam" id="PF09924">
    <property type="entry name" value="LPG_synthase_C"/>
    <property type="match status" value="1"/>
</dbReference>
<accession>E3D075</accession>
<gene>
    <name evidence="2" type="ORF">Apau_2341</name>
</gene>
<dbReference type="eggNOG" id="COG4866">
    <property type="taxonomic scope" value="Bacteria"/>
</dbReference>
<organism evidence="2 3">
    <name type="scientific">Aminomonas paucivorans DSM 12260</name>
    <dbReference type="NCBI Taxonomy" id="584708"/>
    <lineage>
        <taxon>Bacteria</taxon>
        <taxon>Thermotogati</taxon>
        <taxon>Synergistota</taxon>
        <taxon>Synergistia</taxon>
        <taxon>Synergistales</taxon>
        <taxon>Synergistaceae</taxon>
        <taxon>Aminomonas</taxon>
    </lineage>
</organism>
<dbReference type="HOGENOM" id="CLU_058411_1_0_0"/>
<keyword evidence="3" id="KW-1185">Reference proteome</keyword>
<dbReference type="PaxDb" id="584708-Apau_2341"/>